<dbReference type="SUPFAM" id="SSF81606">
    <property type="entry name" value="PP2C-like"/>
    <property type="match status" value="1"/>
</dbReference>
<dbReference type="SMART" id="SM00091">
    <property type="entry name" value="PAS"/>
    <property type="match status" value="1"/>
</dbReference>
<dbReference type="NCBIfam" id="TIGR00229">
    <property type="entry name" value="sensory_box"/>
    <property type="match status" value="1"/>
</dbReference>
<dbReference type="Gene3D" id="3.30.450.20">
    <property type="entry name" value="PAS domain"/>
    <property type="match status" value="1"/>
</dbReference>
<gene>
    <name evidence="5" type="ORF">ACIGXA_36770</name>
</gene>
<dbReference type="Pfam" id="PF13426">
    <property type="entry name" value="PAS_9"/>
    <property type="match status" value="1"/>
</dbReference>
<dbReference type="PROSITE" id="PS50112">
    <property type="entry name" value="PAS"/>
    <property type="match status" value="1"/>
</dbReference>
<keyword evidence="1 5" id="KW-0378">Hydrolase</keyword>
<dbReference type="Proteomes" id="UP001614394">
    <property type="component" value="Unassembled WGS sequence"/>
</dbReference>
<dbReference type="EC" id="3.1.3.16" evidence="5"/>
<evidence type="ECO:0000256" key="3">
    <source>
        <dbReference type="SAM" id="MobiDB-lite"/>
    </source>
</evidence>
<dbReference type="GO" id="GO:0004722">
    <property type="term" value="F:protein serine/threonine phosphatase activity"/>
    <property type="evidence" value="ECO:0007669"/>
    <property type="project" value="UniProtKB-EC"/>
</dbReference>
<feature type="compositionally biased region" description="Basic and acidic residues" evidence="3">
    <location>
        <begin position="8"/>
        <end position="19"/>
    </location>
</feature>
<proteinExistence type="predicted"/>
<dbReference type="SMART" id="SM00331">
    <property type="entry name" value="PP2C_SIG"/>
    <property type="match status" value="1"/>
</dbReference>
<dbReference type="InterPro" id="IPR001932">
    <property type="entry name" value="PPM-type_phosphatase-like_dom"/>
</dbReference>
<evidence type="ECO:0000256" key="2">
    <source>
        <dbReference type="SAM" id="Coils"/>
    </source>
</evidence>
<feature type="domain" description="PAS" evidence="4">
    <location>
        <begin position="44"/>
        <end position="96"/>
    </location>
</feature>
<dbReference type="PANTHER" id="PTHR43156:SF2">
    <property type="entry name" value="STAGE II SPORULATION PROTEIN E"/>
    <property type="match status" value="1"/>
</dbReference>
<dbReference type="InterPro" id="IPR036457">
    <property type="entry name" value="PPM-type-like_dom_sf"/>
</dbReference>
<accession>A0ABW8CHZ1</accession>
<dbReference type="InterPro" id="IPR052016">
    <property type="entry name" value="Bact_Sigma-Reg"/>
</dbReference>
<sequence length="441" mass="46753">MCETADGESDRSARDKDQDPDAAGDDAAGHDGDGAERAQFSALLEDSAEDLYDNAPCGYLSTLLDGRIAKVNTTLLDWLGHTRAELVGRKRFSDLLTVGGRLYHETHFAPLLAMQGQISGIALELKAADGSRLPVLVTSVVKTGTDGQPLLIRTTVFDARDRRAYEQELLRARKEAERAHEVAEAERMRLHQVLAILQNSLLPPALPQVPGVEAAAYYHTASADQLGGDFYDLFALGDGRWGFFLGDVCGKGPEAAAVTSLIRYTLRAASLHAGDPAQALDTLNAALLERYTGNDPRYCTTIAGTLTPRGGDLHVTVASGGHPPALLLRADGTAHYLPTPGGMLVGIMPRPHFTAATTVLHPGDTLLLYTDGLTEARTADGPRYSEDALHAFAGTLAPAGAQQTVNAMTGLLESFGEGLDDDTALLALGIPARDTHTGGAR</sequence>
<keyword evidence="6" id="KW-1185">Reference proteome</keyword>
<evidence type="ECO:0000313" key="6">
    <source>
        <dbReference type="Proteomes" id="UP001614394"/>
    </source>
</evidence>
<organism evidence="5 6">
    <name type="scientific">Streptomyces fildesensis</name>
    <dbReference type="NCBI Taxonomy" id="375757"/>
    <lineage>
        <taxon>Bacteria</taxon>
        <taxon>Bacillati</taxon>
        <taxon>Actinomycetota</taxon>
        <taxon>Actinomycetes</taxon>
        <taxon>Kitasatosporales</taxon>
        <taxon>Streptomycetaceae</taxon>
        <taxon>Streptomyces</taxon>
    </lineage>
</organism>
<evidence type="ECO:0000256" key="1">
    <source>
        <dbReference type="ARBA" id="ARBA00022801"/>
    </source>
</evidence>
<evidence type="ECO:0000313" key="5">
    <source>
        <dbReference type="EMBL" id="MFI9106072.1"/>
    </source>
</evidence>
<dbReference type="InterPro" id="IPR000014">
    <property type="entry name" value="PAS"/>
</dbReference>
<reference evidence="5 6" key="1">
    <citation type="submission" date="2024-10" db="EMBL/GenBank/DDBJ databases">
        <title>The Natural Products Discovery Center: Release of the First 8490 Sequenced Strains for Exploring Actinobacteria Biosynthetic Diversity.</title>
        <authorList>
            <person name="Kalkreuter E."/>
            <person name="Kautsar S.A."/>
            <person name="Yang D."/>
            <person name="Bader C.D."/>
            <person name="Teijaro C.N."/>
            <person name="Fluegel L."/>
            <person name="Davis C.M."/>
            <person name="Simpson J.R."/>
            <person name="Lauterbach L."/>
            <person name="Steele A.D."/>
            <person name="Gui C."/>
            <person name="Meng S."/>
            <person name="Li G."/>
            <person name="Viehrig K."/>
            <person name="Ye F."/>
            <person name="Su P."/>
            <person name="Kiefer A.F."/>
            <person name="Nichols A."/>
            <person name="Cepeda A.J."/>
            <person name="Yan W."/>
            <person name="Fan B."/>
            <person name="Jiang Y."/>
            <person name="Adhikari A."/>
            <person name="Zheng C.-J."/>
            <person name="Schuster L."/>
            <person name="Cowan T.M."/>
            <person name="Smanski M.J."/>
            <person name="Chevrette M.G."/>
            <person name="De Carvalho L.P.S."/>
            <person name="Shen B."/>
        </authorList>
    </citation>
    <scope>NUCLEOTIDE SEQUENCE [LARGE SCALE GENOMIC DNA]</scope>
    <source>
        <strain evidence="5 6">NPDC053399</strain>
    </source>
</reference>
<feature type="region of interest" description="Disordered" evidence="3">
    <location>
        <begin position="1"/>
        <end position="34"/>
    </location>
</feature>
<evidence type="ECO:0000259" key="4">
    <source>
        <dbReference type="PROSITE" id="PS50112"/>
    </source>
</evidence>
<dbReference type="SUPFAM" id="SSF55785">
    <property type="entry name" value="PYP-like sensor domain (PAS domain)"/>
    <property type="match status" value="1"/>
</dbReference>
<dbReference type="RefSeq" id="WP_399657256.1">
    <property type="nucleotide sequence ID" value="NZ_JBITYG010000016.1"/>
</dbReference>
<dbReference type="Gene3D" id="3.60.40.10">
    <property type="entry name" value="PPM-type phosphatase domain"/>
    <property type="match status" value="1"/>
</dbReference>
<dbReference type="Pfam" id="PF07228">
    <property type="entry name" value="SpoIIE"/>
    <property type="match status" value="1"/>
</dbReference>
<comment type="caution">
    <text evidence="5">The sequence shown here is derived from an EMBL/GenBank/DDBJ whole genome shotgun (WGS) entry which is preliminary data.</text>
</comment>
<dbReference type="PANTHER" id="PTHR43156">
    <property type="entry name" value="STAGE II SPORULATION PROTEIN E-RELATED"/>
    <property type="match status" value="1"/>
</dbReference>
<name>A0ABW8CHZ1_9ACTN</name>
<feature type="coiled-coil region" evidence="2">
    <location>
        <begin position="162"/>
        <end position="193"/>
    </location>
</feature>
<dbReference type="InterPro" id="IPR035965">
    <property type="entry name" value="PAS-like_dom_sf"/>
</dbReference>
<keyword evidence="2" id="KW-0175">Coiled coil</keyword>
<protein>
    <submittedName>
        <fullName evidence="5">PP2C family protein-serine/threonine phosphatase</fullName>
        <ecNumber evidence="5">3.1.3.16</ecNumber>
    </submittedName>
</protein>
<dbReference type="EMBL" id="JBITYG010000016">
    <property type="protein sequence ID" value="MFI9106072.1"/>
    <property type="molecule type" value="Genomic_DNA"/>
</dbReference>
<dbReference type="CDD" id="cd00130">
    <property type="entry name" value="PAS"/>
    <property type="match status" value="1"/>
</dbReference>